<dbReference type="PROSITE" id="PS50297">
    <property type="entry name" value="ANK_REP_REGION"/>
    <property type="match status" value="1"/>
</dbReference>
<organism evidence="2">
    <name type="scientific">Amphimedon queenslandica</name>
    <name type="common">Sponge</name>
    <dbReference type="NCBI Taxonomy" id="400682"/>
    <lineage>
        <taxon>Eukaryota</taxon>
        <taxon>Metazoa</taxon>
        <taxon>Porifera</taxon>
        <taxon>Demospongiae</taxon>
        <taxon>Heteroscleromorpha</taxon>
        <taxon>Haplosclerida</taxon>
        <taxon>Niphatidae</taxon>
        <taxon>Amphimedon</taxon>
    </lineage>
</organism>
<feature type="repeat" description="ANK" evidence="1">
    <location>
        <begin position="40"/>
        <end position="72"/>
    </location>
</feature>
<accession>A0A1X7TBQ1</accession>
<dbReference type="InParanoid" id="A0A1X7TBQ1"/>
<protein>
    <submittedName>
        <fullName evidence="2">Uncharacterized protein</fullName>
    </submittedName>
</protein>
<dbReference type="PROSITE" id="PS50088">
    <property type="entry name" value="ANK_REPEAT"/>
    <property type="match status" value="1"/>
</dbReference>
<dbReference type="Pfam" id="PF00023">
    <property type="entry name" value="Ank"/>
    <property type="match status" value="1"/>
</dbReference>
<dbReference type="SUPFAM" id="SSF48403">
    <property type="entry name" value="Ankyrin repeat"/>
    <property type="match status" value="1"/>
</dbReference>
<evidence type="ECO:0000313" key="2">
    <source>
        <dbReference type="EnsemblMetazoa" id="Aqu2.1.11875_001"/>
    </source>
</evidence>
<name>A0A1X7TBQ1_AMPQE</name>
<dbReference type="AlphaFoldDB" id="A0A1X7TBQ1"/>
<evidence type="ECO:0000256" key="1">
    <source>
        <dbReference type="PROSITE-ProRule" id="PRU00023"/>
    </source>
</evidence>
<reference evidence="2" key="1">
    <citation type="submission" date="2017-05" db="UniProtKB">
        <authorList>
            <consortium name="EnsemblMetazoa"/>
        </authorList>
    </citation>
    <scope>IDENTIFICATION</scope>
</reference>
<dbReference type="InterPro" id="IPR002110">
    <property type="entry name" value="Ankyrin_rpt"/>
</dbReference>
<dbReference type="EnsemblMetazoa" id="Aqu2.1.11875_001">
    <property type="protein sequence ID" value="Aqu2.1.11875_001"/>
    <property type="gene ID" value="Aqu2.1.11875"/>
</dbReference>
<dbReference type="Gene3D" id="1.25.40.20">
    <property type="entry name" value="Ankyrin repeat-containing domain"/>
    <property type="match status" value="1"/>
</dbReference>
<dbReference type="SMART" id="SM00248">
    <property type="entry name" value="ANK"/>
    <property type="match status" value="1"/>
</dbReference>
<proteinExistence type="predicted"/>
<keyword evidence="1" id="KW-0040">ANK repeat</keyword>
<dbReference type="InterPro" id="IPR036770">
    <property type="entry name" value="Ankyrin_rpt-contain_sf"/>
</dbReference>
<sequence>MFYAVSRCLYRYGHLLGVGVSMRKYDYYSTQHDMRLDCVDGWTPLIWAAYYGHTQVVTMLLEKGADVTASDYVSRVIFAAANICDFFLRLAIAIATRCYFN</sequence>